<feature type="domain" description="RecX third three-helical" evidence="7">
    <location>
        <begin position="98"/>
        <end position="141"/>
    </location>
</feature>
<evidence type="ECO:0000313" key="9">
    <source>
        <dbReference type="Proteomes" id="UP001219956"/>
    </source>
</evidence>
<dbReference type="Pfam" id="PF21981">
    <property type="entry name" value="RecX_HTH3"/>
    <property type="match status" value="1"/>
</dbReference>
<dbReference type="RefSeq" id="WP_272751987.1">
    <property type="nucleotide sequence ID" value="NZ_JAQQLF010000012.1"/>
</dbReference>
<gene>
    <name evidence="5 8" type="primary">recX</name>
    <name evidence="8" type="ORF">PQU95_10685</name>
</gene>
<dbReference type="NCBIfam" id="NF001055">
    <property type="entry name" value="PRK00117.2-5"/>
    <property type="match status" value="1"/>
</dbReference>
<evidence type="ECO:0000259" key="6">
    <source>
        <dbReference type="Pfam" id="PF02631"/>
    </source>
</evidence>
<comment type="caution">
    <text evidence="8">The sequence shown here is derived from an EMBL/GenBank/DDBJ whole genome shotgun (WGS) entry which is preliminary data.</text>
</comment>
<comment type="subcellular location">
    <subcellularLocation>
        <location evidence="1 5">Cytoplasm</location>
    </subcellularLocation>
</comment>
<feature type="domain" description="RecX second three-helical" evidence="6">
    <location>
        <begin position="54"/>
        <end position="93"/>
    </location>
</feature>
<evidence type="ECO:0000256" key="1">
    <source>
        <dbReference type="ARBA" id="ARBA00004496"/>
    </source>
</evidence>
<name>A0ABT5IYM8_9NEIS</name>
<keyword evidence="9" id="KW-1185">Reference proteome</keyword>
<dbReference type="InterPro" id="IPR053924">
    <property type="entry name" value="RecX_HTH_2nd"/>
</dbReference>
<accession>A0ABT5IYM8</accession>
<dbReference type="InterPro" id="IPR053925">
    <property type="entry name" value="RecX_HTH_3rd"/>
</dbReference>
<dbReference type="EMBL" id="JAQQLF010000012">
    <property type="protein sequence ID" value="MDC7717675.1"/>
    <property type="molecule type" value="Genomic_DNA"/>
</dbReference>
<keyword evidence="4 5" id="KW-0963">Cytoplasm</keyword>
<comment type="similarity">
    <text evidence="2 5">Belongs to the RecX family.</text>
</comment>
<dbReference type="InterPro" id="IPR036388">
    <property type="entry name" value="WH-like_DNA-bd_sf"/>
</dbReference>
<evidence type="ECO:0000256" key="5">
    <source>
        <dbReference type="HAMAP-Rule" id="MF_01114"/>
    </source>
</evidence>
<dbReference type="PANTHER" id="PTHR33602:SF1">
    <property type="entry name" value="REGULATORY PROTEIN RECX FAMILY PROTEIN"/>
    <property type="match status" value="1"/>
</dbReference>
<reference evidence="8 9" key="1">
    <citation type="submission" date="2023-01" db="EMBL/GenBank/DDBJ databases">
        <title>Novel species of the genus Vogesella isolated from rivers.</title>
        <authorList>
            <person name="Lu H."/>
        </authorList>
    </citation>
    <scope>NUCLEOTIDE SEQUENCE [LARGE SCALE GENOMIC DNA]</scope>
    <source>
        <strain evidence="8 9">DC21W</strain>
    </source>
</reference>
<organism evidence="8 9">
    <name type="scientific">Vogesella aquatica</name>
    <dbReference type="NCBI Taxonomy" id="2984206"/>
    <lineage>
        <taxon>Bacteria</taxon>
        <taxon>Pseudomonadati</taxon>
        <taxon>Pseudomonadota</taxon>
        <taxon>Betaproteobacteria</taxon>
        <taxon>Neisseriales</taxon>
        <taxon>Chromobacteriaceae</taxon>
        <taxon>Vogesella</taxon>
    </lineage>
</organism>
<evidence type="ECO:0000256" key="3">
    <source>
        <dbReference type="ARBA" id="ARBA00018111"/>
    </source>
</evidence>
<protein>
    <recommendedName>
        <fullName evidence="3 5">Regulatory protein RecX</fullName>
    </recommendedName>
</protein>
<proteinExistence type="inferred from homology"/>
<evidence type="ECO:0000259" key="7">
    <source>
        <dbReference type="Pfam" id="PF21981"/>
    </source>
</evidence>
<comment type="function">
    <text evidence="5">Modulates RecA activity.</text>
</comment>
<evidence type="ECO:0000256" key="4">
    <source>
        <dbReference type="ARBA" id="ARBA00022490"/>
    </source>
</evidence>
<dbReference type="Proteomes" id="UP001219956">
    <property type="component" value="Unassembled WGS sequence"/>
</dbReference>
<evidence type="ECO:0000256" key="2">
    <source>
        <dbReference type="ARBA" id="ARBA00009695"/>
    </source>
</evidence>
<dbReference type="PANTHER" id="PTHR33602">
    <property type="entry name" value="REGULATORY PROTEIN RECX FAMILY PROTEIN"/>
    <property type="match status" value="1"/>
</dbReference>
<dbReference type="Pfam" id="PF02631">
    <property type="entry name" value="RecX_HTH2"/>
    <property type="match status" value="1"/>
</dbReference>
<dbReference type="Gene3D" id="1.10.10.10">
    <property type="entry name" value="Winged helix-like DNA-binding domain superfamily/Winged helix DNA-binding domain"/>
    <property type="match status" value="3"/>
</dbReference>
<sequence length="154" mass="17498">MEKPGKSLKARAVDLLSRREYTRLELRRRLSPFAESAEEVDALLDELAASRWQSDARFAEQFADSRSRKYGSRRVAMEMRERGVDSDTIKQTLSGHNDLAAARSQWLRKFGQPASDAAGRAKQMRFLASRGFGMDIIRQVIKGSDEWPDDDSDS</sequence>
<dbReference type="InterPro" id="IPR003783">
    <property type="entry name" value="Regulatory_RecX"/>
</dbReference>
<dbReference type="HAMAP" id="MF_01114">
    <property type="entry name" value="RecX"/>
    <property type="match status" value="1"/>
</dbReference>
<evidence type="ECO:0000313" key="8">
    <source>
        <dbReference type="EMBL" id="MDC7717675.1"/>
    </source>
</evidence>